<reference evidence="1" key="1">
    <citation type="submission" date="2023-08" db="EMBL/GenBank/DDBJ databases">
        <title>A de novo genome assembly of Solanum verrucosum Schlechtendal, a Mexican diploid species geographically isolated from the other diploid A-genome species in potato relatives.</title>
        <authorList>
            <person name="Hosaka K."/>
        </authorList>
    </citation>
    <scope>NUCLEOTIDE SEQUENCE</scope>
    <source>
        <tissue evidence="1">Young leaves</tissue>
    </source>
</reference>
<evidence type="ECO:0000313" key="2">
    <source>
        <dbReference type="Proteomes" id="UP001234989"/>
    </source>
</evidence>
<protein>
    <recommendedName>
        <fullName evidence="3">Mitochondrial protein</fullName>
    </recommendedName>
</protein>
<accession>A0AAF0QX25</accession>
<evidence type="ECO:0000313" key="1">
    <source>
        <dbReference type="EMBL" id="WMV30838.1"/>
    </source>
</evidence>
<proteinExistence type="predicted"/>
<keyword evidence="2" id="KW-1185">Reference proteome</keyword>
<dbReference type="PANTHER" id="PTHR11439:SF450">
    <property type="entry name" value="REVERSE TRANSCRIPTASE TY1_COPIA-TYPE DOMAIN-CONTAINING PROTEIN"/>
    <property type="match status" value="1"/>
</dbReference>
<sequence length="158" mass="17610">MDAHILSTLNTKLHVGDSPLFDDPTLYRTIVGALQYVTLTRPDLAFVVNKVCQFMDSPSQNQWAAVKCILRYLKLTMHQRFVIPRSSNLVLQAFTDSDWAGSSDDRKSTSGYTIFLGNASISWSSKSDINNNSLVLASGEYHVITPLIQILVIFLVIS</sequence>
<dbReference type="Proteomes" id="UP001234989">
    <property type="component" value="Chromosome 5"/>
</dbReference>
<organism evidence="1 2">
    <name type="scientific">Solanum verrucosum</name>
    <dbReference type="NCBI Taxonomy" id="315347"/>
    <lineage>
        <taxon>Eukaryota</taxon>
        <taxon>Viridiplantae</taxon>
        <taxon>Streptophyta</taxon>
        <taxon>Embryophyta</taxon>
        <taxon>Tracheophyta</taxon>
        <taxon>Spermatophyta</taxon>
        <taxon>Magnoliopsida</taxon>
        <taxon>eudicotyledons</taxon>
        <taxon>Gunneridae</taxon>
        <taxon>Pentapetalae</taxon>
        <taxon>asterids</taxon>
        <taxon>lamiids</taxon>
        <taxon>Solanales</taxon>
        <taxon>Solanaceae</taxon>
        <taxon>Solanoideae</taxon>
        <taxon>Solaneae</taxon>
        <taxon>Solanum</taxon>
    </lineage>
</organism>
<dbReference type="AlphaFoldDB" id="A0AAF0QX25"/>
<dbReference type="EMBL" id="CP133616">
    <property type="protein sequence ID" value="WMV30838.1"/>
    <property type="molecule type" value="Genomic_DNA"/>
</dbReference>
<dbReference type="PANTHER" id="PTHR11439">
    <property type="entry name" value="GAG-POL-RELATED RETROTRANSPOSON"/>
    <property type="match status" value="1"/>
</dbReference>
<evidence type="ECO:0008006" key="3">
    <source>
        <dbReference type="Google" id="ProtNLM"/>
    </source>
</evidence>
<name>A0AAF0QX25_SOLVR</name>
<gene>
    <name evidence="1" type="ORF">MTR67_024223</name>
</gene>